<reference evidence="9 10" key="1">
    <citation type="submission" date="2023-08" db="EMBL/GenBank/DDBJ databases">
        <title>Black Yeasts Isolated from many extreme environments.</title>
        <authorList>
            <person name="Coleine C."/>
            <person name="Stajich J.E."/>
            <person name="Selbmann L."/>
        </authorList>
    </citation>
    <scope>NUCLEOTIDE SEQUENCE [LARGE SCALE GENOMIC DNA]</scope>
    <source>
        <strain evidence="9 10">CCFEE 5935</strain>
    </source>
</reference>
<name>A0AAV9NTQ6_9PEZI</name>
<dbReference type="RefSeq" id="XP_064653567.1">
    <property type="nucleotide sequence ID" value="XM_064808245.1"/>
</dbReference>
<accession>A0AAV9NTQ6</accession>
<evidence type="ECO:0000313" key="9">
    <source>
        <dbReference type="EMBL" id="KAK5162977.1"/>
    </source>
</evidence>
<organism evidence="9 10">
    <name type="scientific">Saxophila tyrrhenica</name>
    <dbReference type="NCBI Taxonomy" id="1690608"/>
    <lineage>
        <taxon>Eukaryota</taxon>
        <taxon>Fungi</taxon>
        <taxon>Dikarya</taxon>
        <taxon>Ascomycota</taxon>
        <taxon>Pezizomycotina</taxon>
        <taxon>Dothideomycetes</taxon>
        <taxon>Dothideomycetidae</taxon>
        <taxon>Mycosphaerellales</taxon>
        <taxon>Extremaceae</taxon>
        <taxon>Saxophila</taxon>
    </lineage>
</organism>
<evidence type="ECO:0000256" key="5">
    <source>
        <dbReference type="ARBA" id="ARBA00022833"/>
    </source>
</evidence>
<dbReference type="Proteomes" id="UP001337655">
    <property type="component" value="Unassembled WGS sequence"/>
</dbReference>
<proteinExistence type="inferred from homology"/>
<evidence type="ECO:0000259" key="8">
    <source>
        <dbReference type="Pfam" id="PF00962"/>
    </source>
</evidence>
<keyword evidence="5" id="KW-0862">Zinc</keyword>
<keyword evidence="3" id="KW-0479">Metal-binding</keyword>
<comment type="caution">
    <text evidence="9">The sequence shown here is derived from an EMBL/GenBank/DDBJ whole genome shotgun (WGS) entry which is preliminary data.</text>
</comment>
<dbReference type="Gene3D" id="3.20.20.140">
    <property type="entry name" value="Metal-dependent hydrolases"/>
    <property type="match status" value="1"/>
</dbReference>
<dbReference type="GO" id="GO:0046872">
    <property type="term" value="F:metal ion binding"/>
    <property type="evidence" value="ECO:0007669"/>
    <property type="project" value="UniProtKB-KW"/>
</dbReference>
<dbReference type="InterPro" id="IPR001365">
    <property type="entry name" value="A_deaminase_dom"/>
</dbReference>
<comment type="catalytic activity">
    <reaction evidence="7">
        <text>N(6)-methyl-AMP + H2O + H(+) = IMP + methylamine</text>
        <dbReference type="Rhea" id="RHEA:16001"/>
        <dbReference type="ChEBI" id="CHEBI:15377"/>
        <dbReference type="ChEBI" id="CHEBI:15378"/>
        <dbReference type="ChEBI" id="CHEBI:58053"/>
        <dbReference type="ChEBI" id="CHEBI:59338"/>
        <dbReference type="ChEBI" id="CHEBI:144842"/>
    </reaction>
    <physiologicalReaction direction="left-to-right" evidence="7">
        <dbReference type="Rhea" id="RHEA:16002"/>
    </physiologicalReaction>
</comment>
<dbReference type="GO" id="GO:0046103">
    <property type="term" value="P:inosine biosynthetic process"/>
    <property type="evidence" value="ECO:0007669"/>
    <property type="project" value="TreeGrafter"/>
</dbReference>
<dbReference type="GO" id="GO:0009117">
    <property type="term" value="P:nucleotide metabolic process"/>
    <property type="evidence" value="ECO:0007669"/>
    <property type="project" value="UniProtKB-KW"/>
</dbReference>
<sequence>MASSSVDPAFSIALPKAELHAHLSGSISPTTLHEIWLKKRSEGQCLDLEDPLAAIKAGGDGFVDIVSFFPLFDKYIYALCNDLENVKYATEKVLQDFSKDGVRYLELRTTPRACVETGMTKELYVDTVNETFARWNHNHTGQLEAYPILSIDRRMSAEEAIEVVDLAVKYQYHPNQDKGGYVVGVDLGGNPMKGNVSIFTEAMATAKANGLGITIHFAEVPQSSTEEELNTILSWRPDRLGHCIHVPPLIEKVMRQRSTGLEMCLSCNVLSGLTSGGFERHHIKQWAQSDCPIALSTDDVGIFGSPLSNEYSLAAKYLHLSRKQVISLAKQAVQASFAGRKRMMRLLDEFEAAFDQDG</sequence>
<keyword evidence="6" id="KW-0546">Nucleotide metabolism</keyword>
<dbReference type="Pfam" id="PF00962">
    <property type="entry name" value="A_deaminase"/>
    <property type="match status" value="1"/>
</dbReference>
<feature type="domain" description="Adenosine deaminase" evidence="8">
    <location>
        <begin position="15"/>
        <end position="351"/>
    </location>
</feature>
<dbReference type="GO" id="GO:0004000">
    <property type="term" value="F:adenosine deaminase activity"/>
    <property type="evidence" value="ECO:0007669"/>
    <property type="project" value="TreeGrafter"/>
</dbReference>
<evidence type="ECO:0000256" key="4">
    <source>
        <dbReference type="ARBA" id="ARBA00022801"/>
    </source>
</evidence>
<evidence type="ECO:0000256" key="2">
    <source>
        <dbReference type="ARBA" id="ARBA00006676"/>
    </source>
</evidence>
<dbReference type="SUPFAM" id="SSF51556">
    <property type="entry name" value="Metallo-dependent hydrolases"/>
    <property type="match status" value="1"/>
</dbReference>
<dbReference type="GO" id="GO:0006154">
    <property type="term" value="P:adenosine catabolic process"/>
    <property type="evidence" value="ECO:0007669"/>
    <property type="project" value="TreeGrafter"/>
</dbReference>
<evidence type="ECO:0000256" key="7">
    <source>
        <dbReference type="ARBA" id="ARBA00048787"/>
    </source>
</evidence>
<evidence type="ECO:0000256" key="1">
    <source>
        <dbReference type="ARBA" id="ARBA00001947"/>
    </source>
</evidence>
<protein>
    <recommendedName>
        <fullName evidence="8">Adenosine deaminase domain-containing protein</fullName>
    </recommendedName>
</protein>
<dbReference type="InterPro" id="IPR032466">
    <property type="entry name" value="Metal_Hydrolase"/>
</dbReference>
<dbReference type="EMBL" id="JAVRRT010000030">
    <property type="protein sequence ID" value="KAK5162977.1"/>
    <property type="molecule type" value="Genomic_DNA"/>
</dbReference>
<dbReference type="AlphaFoldDB" id="A0AAV9NTQ6"/>
<keyword evidence="4" id="KW-0378">Hydrolase</keyword>
<evidence type="ECO:0000256" key="6">
    <source>
        <dbReference type="ARBA" id="ARBA00023080"/>
    </source>
</evidence>
<evidence type="ECO:0000256" key="3">
    <source>
        <dbReference type="ARBA" id="ARBA00022723"/>
    </source>
</evidence>
<dbReference type="InterPro" id="IPR006330">
    <property type="entry name" value="Ado/ade_deaminase"/>
</dbReference>
<dbReference type="PANTHER" id="PTHR11409">
    <property type="entry name" value="ADENOSINE DEAMINASE"/>
    <property type="match status" value="1"/>
</dbReference>
<dbReference type="CDD" id="cd00443">
    <property type="entry name" value="ADA_AMPD"/>
    <property type="match status" value="1"/>
</dbReference>
<evidence type="ECO:0000313" key="10">
    <source>
        <dbReference type="Proteomes" id="UP001337655"/>
    </source>
</evidence>
<keyword evidence="10" id="KW-1185">Reference proteome</keyword>
<comment type="cofactor">
    <cofactor evidence="1">
        <name>Zn(2+)</name>
        <dbReference type="ChEBI" id="CHEBI:29105"/>
    </cofactor>
</comment>
<comment type="similarity">
    <text evidence="2">Belongs to the metallo-dependent hydrolases superfamily. Adenosine and AMP deaminases family.</text>
</comment>
<dbReference type="PANTHER" id="PTHR11409:SF42">
    <property type="entry name" value="ADENOSINE DEAMINASE-LIKE PROTEIN"/>
    <property type="match status" value="1"/>
</dbReference>
<dbReference type="GeneID" id="89932353"/>
<gene>
    <name evidence="9" type="ORF">LTR77_011032</name>
</gene>